<dbReference type="InterPro" id="IPR011006">
    <property type="entry name" value="CheY-like_superfamily"/>
</dbReference>
<sequence length="239" mass="27268">MGENILIVDDDREIVDAIEFYLKPEGFNILKAYDGLEAIENLIDSNIDLVIMDVMMPNMDGLKATLKIRENNNIPIILLSAKDQDMDKILGLNMGADDYITKPFNPLELIARVKSQLRRFINLNTMGENTHISSCTNSILNSGGLCLNKDTKVVTLDGENIKVTPIEFKILEFLLENKGIVFSSKDIYEHVWEEIAYNCEKTVAVHIRRIREKIEINSKDPKYLKVVWGIGYKIEKIAY</sequence>
<dbReference type="InterPro" id="IPR001789">
    <property type="entry name" value="Sig_transdc_resp-reg_receiver"/>
</dbReference>
<dbReference type="Proteomes" id="UP000326961">
    <property type="component" value="Chromosome"/>
</dbReference>
<dbReference type="Gene3D" id="3.40.50.2300">
    <property type="match status" value="1"/>
</dbReference>
<dbReference type="GO" id="GO:0006355">
    <property type="term" value="P:regulation of DNA-templated transcription"/>
    <property type="evidence" value="ECO:0007669"/>
    <property type="project" value="InterPro"/>
</dbReference>
<dbReference type="SUPFAM" id="SSF52172">
    <property type="entry name" value="CheY-like"/>
    <property type="match status" value="1"/>
</dbReference>
<keyword evidence="3" id="KW-0902">Two-component regulatory system</keyword>
<evidence type="ECO:0000259" key="11">
    <source>
        <dbReference type="PROSITE" id="PS51755"/>
    </source>
</evidence>
<feature type="domain" description="Response regulatory" evidence="10">
    <location>
        <begin position="4"/>
        <end position="117"/>
    </location>
</feature>
<dbReference type="SUPFAM" id="SSF46894">
    <property type="entry name" value="C-terminal effector domain of the bipartite response regulators"/>
    <property type="match status" value="1"/>
</dbReference>
<feature type="modified residue" description="4-aspartylphosphate" evidence="8">
    <location>
        <position position="53"/>
    </location>
</feature>
<evidence type="ECO:0000256" key="7">
    <source>
        <dbReference type="ARBA" id="ARBA00024867"/>
    </source>
</evidence>
<dbReference type="Gene3D" id="6.10.250.690">
    <property type="match status" value="1"/>
</dbReference>
<protein>
    <recommendedName>
        <fullName evidence="1">Stage 0 sporulation protein A homolog</fullName>
    </recommendedName>
</protein>
<dbReference type="SMART" id="SM00862">
    <property type="entry name" value="Trans_reg_C"/>
    <property type="match status" value="1"/>
</dbReference>
<dbReference type="InterPro" id="IPR001867">
    <property type="entry name" value="OmpR/PhoB-type_DNA-bd"/>
</dbReference>
<organism evidence="12 13">
    <name type="scientific">Paraclostridium bifermentans</name>
    <name type="common">Clostridium bifermentans</name>
    <dbReference type="NCBI Taxonomy" id="1490"/>
    <lineage>
        <taxon>Bacteria</taxon>
        <taxon>Bacillati</taxon>
        <taxon>Bacillota</taxon>
        <taxon>Clostridia</taxon>
        <taxon>Peptostreptococcales</taxon>
        <taxon>Peptostreptococcaceae</taxon>
        <taxon>Paraclostridium</taxon>
    </lineage>
</organism>
<evidence type="ECO:0000313" key="13">
    <source>
        <dbReference type="Proteomes" id="UP000326961"/>
    </source>
</evidence>
<dbReference type="PROSITE" id="PS51755">
    <property type="entry name" value="OMPR_PHOB"/>
    <property type="match status" value="1"/>
</dbReference>
<dbReference type="InterPro" id="IPR016032">
    <property type="entry name" value="Sig_transdc_resp-reg_C-effctor"/>
</dbReference>
<dbReference type="EMBL" id="CP032452">
    <property type="protein sequence ID" value="QEZ68562.1"/>
    <property type="molecule type" value="Genomic_DNA"/>
</dbReference>
<feature type="domain" description="OmpR/PhoB-type" evidence="11">
    <location>
        <begin position="137"/>
        <end position="236"/>
    </location>
</feature>
<keyword evidence="2 8" id="KW-0597">Phosphoprotein</keyword>
<evidence type="ECO:0000313" key="12">
    <source>
        <dbReference type="EMBL" id="QEZ68562.1"/>
    </source>
</evidence>
<evidence type="ECO:0000256" key="6">
    <source>
        <dbReference type="ARBA" id="ARBA00023163"/>
    </source>
</evidence>
<evidence type="ECO:0000256" key="9">
    <source>
        <dbReference type="PROSITE-ProRule" id="PRU01091"/>
    </source>
</evidence>
<evidence type="ECO:0000256" key="5">
    <source>
        <dbReference type="ARBA" id="ARBA00023125"/>
    </source>
</evidence>
<dbReference type="InterPro" id="IPR039420">
    <property type="entry name" value="WalR-like"/>
</dbReference>
<evidence type="ECO:0000259" key="10">
    <source>
        <dbReference type="PROSITE" id="PS50110"/>
    </source>
</evidence>
<dbReference type="PANTHER" id="PTHR48111:SF2">
    <property type="entry name" value="RESPONSE REGULATOR SAER"/>
    <property type="match status" value="1"/>
</dbReference>
<dbReference type="Pfam" id="PF00486">
    <property type="entry name" value="Trans_reg_C"/>
    <property type="match status" value="1"/>
</dbReference>
<name>A0A5P3XCZ6_PARBF</name>
<dbReference type="GO" id="GO:0005829">
    <property type="term" value="C:cytosol"/>
    <property type="evidence" value="ECO:0007669"/>
    <property type="project" value="TreeGrafter"/>
</dbReference>
<dbReference type="PANTHER" id="PTHR48111">
    <property type="entry name" value="REGULATOR OF RPOS"/>
    <property type="match status" value="1"/>
</dbReference>
<dbReference type="Gene3D" id="1.10.10.10">
    <property type="entry name" value="Winged helix-like DNA-binding domain superfamily/Winged helix DNA-binding domain"/>
    <property type="match status" value="1"/>
</dbReference>
<dbReference type="FunFam" id="1.10.10.10:FF:000018">
    <property type="entry name" value="DNA-binding response regulator ResD"/>
    <property type="match status" value="1"/>
</dbReference>
<dbReference type="CDD" id="cd00383">
    <property type="entry name" value="trans_reg_C"/>
    <property type="match status" value="1"/>
</dbReference>
<dbReference type="PROSITE" id="PS50110">
    <property type="entry name" value="RESPONSE_REGULATORY"/>
    <property type="match status" value="1"/>
</dbReference>
<evidence type="ECO:0000256" key="2">
    <source>
        <dbReference type="ARBA" id="ARBA00022553"/>
    </source>
</evidence>
<dbReference type="Pfam" id="PF00072">
    <property type="entry name" value="Response_reg"/>
    <property type="match status" value="1"/>
</dbReference>
<evidence type="ECO:0000256" key="8">
    <source>
        <dbReference type="PROSITE-ProRule" id="PRU00169"/>
    </source>
</evidence>
<dbReference type="GO" id="GO:0000156">
    <property type="term" value="F:phosphorelay response regulator activity"/>
    <property type="evidence" value="ECO:0007669"/>
    <property type="project" value="TreeGrafter"/>
</dbReference>
<dbReference type="AlphaFoldDB" id="A0A5P3XCZ6"/>
<proteinExistence type="predicted"/>
<dbReference type="GO" id="GO:0032993">
    <property type="term" value="C:protein-DNA complex"/>
    <property type="evidence" value="ECO:0007669"/>
    <property type="project" value="TreeGrafter"/>
</dbReference>
<keyword evidence="5 9" id="KW-0238">DNA-binding</keyword>
<comment type="function">
    <text evidence="7">May play the central regulatory role in sporulation. It may be an element of the effector pathway responsible for the activation of sporulation genes in response to nutritional stress. Spo0A may act in concert with spo0H (a sigma factor) to control the expression of some genes that are critical to the sporulation process.</text>
</comment>
<keyword evidence="4" id="KW-0805">Transcription regulation</keyword>
<evidence type="ECO:0000256" key="3">
    <source>
        <dbReference type="ARBA" id="ARBA00023012"/>
    </source>
</evidence>
<dbReference type="InterPro" id="IPR036388">
    <property type="entry name" value="WH-like_DNA-bd_sf"/>
</dbReference>
<gene>
    <name evidence="12" type="ORF">D4A35_06265</name>
</gene>
<evidence type="ECO:0000256" key="1">
    <source>
        <dbReference type="ARBA" id="ARBA00018672"/>
    </source>
</evidence>
<dbReference type="SMART" id="SM00448">
    <property type="entry name" value="REC"/>
    <property type="match status" value="1"/>
</dbReference>
<dbReference type="GO" id="GO:0000976">
    <property type="term" value="F:transcription cis-regulatory region binding"/>
    <property type="evidence" value="ECO:0007669"/>
    <property type="project" value="TreeGrafter"/>
</dbReference>
<reference evidence="12 13" key="1">
    <citation type="submission" date="2018-09" db="EMBL/GenBank/DDBJ databases">
        <title>A clostridial neurotoxin that targets Anopheles mosquitoes.</title>
        <authorList>
            <person name="Contreras E."/>
            <person name="Masuyer G."/>
            <person name="Qureshi N."/>
            <person name="Chawla S."/>
            <person name="Lim H.L."/>
            <person name="Chen J."/>
            <person name="Stenmark P."/>
            <person name="Gill S."/>
        </authorList>
    </citation>
    <scope>NUCLEOTIDE SEQUENCE [LARGE SCALE GENOMIC DNA]</scope>
    <source>
        <strain evidence="12 13">Cbm</strain>
    </source>
</reference>
<dbReference type="FunFam" id="3.40.50.2300:FF:000001">
    <property type="entry name" value="DNA-binding response regulator PhoB"/>
    <property type="match status" value="1"/>
</dbReference>
<keyword evidence="6" id="KW-0804">Transcription</keyword>
<feature type="DNA-binding region" description="OmpR/PhoB-type" evidence="9">
    <location>
        <begin position="137"/>
        <end position="236"/>
    </location>
</feature>
<evidence type="ECO:0000256" key="4">
    <source>
        <dbReference type="ARBA" id="ARBA00023015"/>
    </source>
</evidence>
<accession>A0A5P3XCZ6</accession>
<dbReference type="RefSeq" id="WP_150886318.1">
    <property type="nucleotide sequence ID" value="NZ_CAJMJR010000002.1"/>
</dbReference>